<dbReference type="InterPro" id="IPR023210">
    <property type="entry name" value="NADP_OxRdtase_dom"/>
</dbReference>
<evidence type="ECO:0000256" key="3">
    <source>
        <dbReference type="ARBA" id="ARBA00023002"/>
    </source>
</evidence>
<dbReference type="GO" id="GO:0016616">
    <property type="term" value="F:oxidoreductase activity, acting on the CH-OH group of donors, NAD or NADP as acceptor"/>
    <property type="evidence" value="ECO:0007669"/>
    <property type="project" value="UniProtKB-ARBA"/>
</dbReference>
<dbReference type="InterPro" id="IPR036812">
    <property type="entry name" value="NAD(P)_OxRdtase_dom_sf"/>
</dbReference>
<dbReference type="OrthoDB" id="416253at2759"/>
<dbReference type="PANTHER" id="PTHR43827">
    <property type="entry name" value="2,5-DIKETO-D-GLUCONIC ACID REDUCTASE"/>
    <property type="match status" value="1"/>
</dbReference>
<gene>
    <name evidence="8" type="ORF">CAUJ_LOCUS15845</name>
</gene>
<dbReference type="SUPFAM" id="SSF51430">
    <property type="entry name" value="NAD(P)-linked oxidoreductase"/>
    <property type="match status" value="1"/>
</dbReference>
<dbReference type="PROSITE" id="PS00063">
    <property type="entry name" value="ALDOKETO_REDUCTASE_3"/>
    <property type="match status" value="1"/>
</dbReference>
<evidence type="ECO:0000256" key="2">
    <source>
        <dbReference type="ARBA" id="ARBA00022857"/>
    </source>
</evidence>
<dbReference type="Pfam" id="PF00248">
    <property type="entry name" value="Aldo_ket_red"/>
    <property type="match status" value="1"/>
</dbReference>
<reference evidence="8" key="1">
    <citation type="submission" date="2020-10" db="EMBL/GenBank/DDBJ databases">
        <authorList>
            <person name="Kikuchi T."/>
        </authorList>
    </citation>
    <scope>NUCLEOTIDE SEQUENCE</scope>
    <source>
        <strain evidence="8">NKZ352</strain>
    </source>
</reference>
<dbReference type="PIRSF" id="PIRSF000097">
    <property type="entry name" value="AKR"/>
    <property type="match status" value="1"/>
</dbReference>
<name>A0A8S1HTX9_9PELO</name>
<dbReference type="FunFam" id="3.20.20.100:FF:000002">
    <property type="entry name" value="2,5-diketo-D-gluconic acid reductase A"/>
    <property type="match status" value="1"/>
</dbReference>
<evidence type="ECO:0000313" key="8">
    <source>
        <dbReference type="EMBL" id="CAD6199946.1"/>
    </source>
</evidence>
<dbReference type="AlphaFoldDB" id="A0A8S1HTX9"/>
<feature type="active site" description="Proton donor" evidence="4">
    <location>
        <position position="62"/>
    </location>
</feature>
<evidence type="ECO:0000259" key="7">
    <source>
        <dbReference type="Pfam" id="PF00248"/>
    </source>
</evidence>
<dbReference type="PANTHER" id="PTHR43827:SF3">
    <property type="entry name" value="NADP-DEPENDENT OXIDOREDUCTASE DOMAIN-CONTAINING PROTEIN"/>
    <property type="match status" value="1"/>
</dbReference>
<feature type="binding site" evidence="5">
    <location>
        <position position="123"/>
    </location>
    <ligand>
        <name>substrate</name>
    </ligand>
</feature>
<keyword evidence="2" id="KW-0521">NADP</keyword>
<evidence type="ECO:0000256" key="4">
    <source>
        <dbReference type="PIRSR" id="PIRSR000097-1"/>
    </source>
</evidence>
<dbReference type="InterPro" id="IPR020471">
    <property type="entry name" value="AKR"/>
</dbReference>
<comment type="caution">
    <text evidence="8">The sequence shown here is derived from an EMBL/GenBank/DDBJ whole genome shotgun (WGS) entry which is preliminary data.</text>
</comment>
<feature type="domain" description="NADP-dependent oxidoreductase" evidence="7">
    <location>
        <begin position="38"/>
        <end position="286"/>
    </location>
</feature>
<sequence>MQMTACSKIVKSVFENAHALNSGHFIPYLGLGTYLSLDNNVKRSVADAVACGYRMIDTAKYYHNEAEIGEALQRVLPANNLKRKDIFLTTKVMPQATTSLTHEDVEDSLKRLSTDYLDLVLVHYPRNYDNCEDNDPRNREQRRNCWIALQEIQANGKIRSIGVSSYEPRHIEEMMEYSNAYPSVNQQEIHPHFQRNELRDYCLKNGIFFQAFSPLGRASGELLNDPVVQKVAKTHKTTAAVILLRWSIQKGVGVVPKSINTQRIAENFKALSLELDEKEMEALNGLDQEKPYVEDCGWLVA</sequence>
<evidence type="ECO:0000313" key="9">
    <source>
        <dbReference type="Proteomes" id="UP000835052"/>
    </source>
</evidence>
<protein>
    <recommendedName>
        <fullName evidence="7">NADP-dependent oxidoreductase domain-containing protein</fullName>
    </recommendedName>
</protein>
<keyword evidence="9" id="KW-1185">Reference proteome</keyword>
<dbReference type="EMBL" id="CAJGYM010000219">
    <property type="protein sequence ID" value="CAD6199946.1"/>
    <property type="molecule type" value="Genomic_DNA"/>
</dbReference>
<evidence type="ECO:0000256" key="6">
    <source>
        <dbReference type="PIRSR" id="PIRSR000097-3"/>
    </source>
</evidence>
<keyword evidence="3" id="KW-0560">Oxidoreductase</keyword>
<accession>A0A8S1HTX9</accession>
<evidence type="ECO:0000256" key="5">
    <source>
        <dbReference type="PIRSR" id="PIRSR000097-2"/>
    </source>
</evidence>
<dbReference type="Gene3D" id="3.20.20.100">
    <property type="entry name" value="NADP-dependent oxidoreductase domain"/>
    <property type="match status" value="1"/>
</dbReference>
<comment type="similarity">
    <text evidence="1">Belongs to the aldo/keto reductase family.</text>
</comment>
<dbReference type="Proteomes" id="UP000835052">
    <property type="component" value="Unassembled WGS sequence"/>
</dbReference>
<feature type="site" description="Lowers pKa of active site Tyr" evidence="6">
    <location>
        <position position="91"/>
    </location>
</feature>
<dbReference type="PRINTS" id="PR00069">
    <property type="entry name" value="ALDKETRDTASE"/>
</dbReference>
<dbReference type="InterPro" id="IPR018170">
    <property type="entry name" value="Aldo/ket_reductase_CS"/>
</dbReference>
<proteinExistence type="inferred from homology"/>
<evidence type="ECO:0000256" key="1">
    <source>
        <dbReference type="ARBA" id="ARBA00007905"/>
    </source>
</evidence>
<organism evidence="8 9">
    <name type="scientific">Caenorhabditis auriculariae</name>
    <dbReference type="NCBI Taxonomy" id="2777116"/>
    <lineage>
        <taxon>Eukaryota</taxon>
        <taxon>Metazoa</taxon>
        <taxon>Ecdysozoa</taxon>
        <taxon>Nematoda</taxon>
        <taxon>Chromadorea</taxon>
        <taxon>Rhabditida</taxon>
        <taxon>Rhabditina</taxon>
        <taxon>Rhabditomorpha</taxon>
        <taxon>Rhabditoidea</taxon>
        <taxon>Rhabditidae</taxon>
        <taxon>Peloderinae</taxon>
        <taxon>Caenorhabditis</taxon>
    </lineage>
</organism>